<dbReference type="CDD" id="cd00215">
    <property type="entry name" value="PTS_IIA_lac"/>
    <property type="match status" value="1"/>
</dbReference>
<keyword evidence="3" id="KW-0808">Transferase</keyword>
<keyword evidence="2" id="KW-0762">Sugar transport</keyword>
<dbReference type="GO" id="GO:0009401">
    <property type="term" value="P:phosphoenolpyruvate-dependent sugar phosphotransferase system"/>
    <property type="evidence" value="ECO:0007669"/>
    <property type="project" value="UniProtKB-KW"/>
</dbReference>
<proteinExistence type="predicted"/>
<evidence type="ECO:0000256" key="2">
    <source>
        <dbReference type="ARBA" id="ARBA00022597"/>
    </source>
</evidence>
<dbReference type="PROSITE" id="PS51095">
    <property type="entry name" value="PTS_EIIA_TYPE_3"/>
    <property type="match status" value="1"/>
</dbReference>
<dbReference type="GeneID" id="83016859"/>
<dbReference type="Proteomes" id="UP000284178">
    <property type="component" value="Unassembled WGS sequence"/>
</dbReference>
<accession>A0A412FJX5</accession>
<dbReference type="InterPro" id="IPR003188">
    <property type="entry name" value="PTS_IIA_lac/cel"/>
</dbReference>
<dbReference type="PANTHER" id="PTHR34382">
    <property type="entry name" value="PTS SYSTEM N,N'-DIACETYLCHITOBIOSE-SPECIFIC EIIA COMPONENT"/>
    <property type="match status" value="1"/>
</dbReference>
<dbReference type="PANTHER" id="PTHR34382:SF7">
    <property type="entry name" value="PTS SYSTEM N,N'-DIACETYLCHITOBIOSE-SPECIFIC EIIA COMPONENT"/>
    <property type="match status" value="1"/>
</dbReference>
<dbReference type="AlphaFoldDB" id="A0A412FJX5"/>
<dbReference type="GO" id="GO:0046872">
    <property type="term" value="F:metal ion binding"/>
    <property type="evidence" value="ECO:0007669"/>
    <property type="project" value="UniProtKB-KW"/>
</dbReference>
<keyword evidence="1" id="KW-0813">Transport</keyword>
<evidence type="ECO:0000256" key="3">
    <source>
        <dbReference type="ARBA" id="ARBA00022679"/>
    </source>
</evidence>
<dbReference type="GO" id="GO:0016740">
    <property type="term" value="F:transferase activity"/>
    <property type="evidence" value="ECO:0007669"/>
    <property type="project" value="UniProtKB-KW"/>
</dbReference>
<dbReference type="RefSeq" id="WP_117896034.1">
    <property type="nucleotide sequence ID" value="NZ_CABJCV010000027.1"/>
</dbReference>
<keyword evidence="6" id="KW-0460">Magnesium</keyword>
<organism evidence="8 9">
    <name type="scientific">Holdemania filiformis</name>
    <dbReference type="NCBI Taxonomy" id="61171"/>
    <lineage>
        <taxon>Bacteria</taxon>
        <taxon>Bacillati</taxon>
        <taxon>Bacillota</taxon>
        <taxon>Erysipelotrichia</taxon>
        <taxon>Erysipelotrichales</taxon>
        <taxon>Erysipelotrichaceae</taxon>
        <taxon>Holdemania</taxon>
    </lineage>
</organism>
<name>A0A412FJX5_9FIRM</name>
<dbReference type="InterPro" id="IPR036542">
    <property type="entry name" value="PTS_IIA_lac/cel_sf"/>
</dbReference>
<feature type="active site" description="Tele-phosphohistidine intermediate" evidence="5">
    <location>
        <position position="77"/>
    </location>
</feature>
<feature type="binding site" evidence="6">
    <location>
        <position position="80"/>
    </location>
    <ligand>
        <name>Mg(2+)</name>
        <dbReference type="ChEBI" id="CHEBI:18420"/>
        <note>ligand shared between all trimeric partners</note>
    </ligand>
</feature>
<evidence type="ECO:0000313" key="8">
    <source>
        <dbReference type="EMBL" id="RGR68459.1"/>
    </source>
</evidence>
<gene>
    <name evidence="8" type="ORF">DWY25_15795</name>
</gene>
<evidence type="ECO:0000256" key="1">
    <source>
        <dbReference type="ARBA" id="ARBA00022448"/>
    </source>
</evidence>
<keyword evidence="6" id="KW-0479">Metal-binding</keyword>
<evidence type="ECO:0000256" key="6">
    <source>
        <dbReference type="PIRSR" id="PIRSR000699-2"/>
    </source>
</evidence>
<comment type="caution">
    <text evidence="8">The sequence shown here is derived from an EMBL/GenBank/DDBJ whole genome shotgun (WGS) entry which is preliminary data.</text>
</comment>
<evidence type="ECO:0000256" key="7">
    <source>
        <dbReference type="PROSITE-ProRule" id="PRU00418"/>
    </source>
</evidence>
<protein>
    <submittedName>
        <fullName evidence="8">PTS lactose/cellobiose transporter subunit IIA</fullName>
    </submittedName>
</protein>
<evidence type="ECO:0000256" key="5">
    <source>
        <dbReference type="PIRSR" id="PIRSR000699-1"/>
    </source>
</evidence>
<feature type="modified residue" description="Phosphohistidine; by HPr" evidence="7">
    <location>
        <position position="77"/>
    </location>
</feature>
<dbReference type="SUPFAM" id="SSF46973">
    <property type="entry name" value="Enzyme IIa from lactose specific PTS, IIa-lac"/>
    <property type="match status" value="1"/>
</dbReference>
<keyword evidence="4" id="KW-0598">Phosphotransferase system</keyword>
<evidence type="ECO:0000313" key="9">
    <source>
        <dbReference type="Proteomes" id="UP000284178"/>
    </source>
</evidence>
<dbReference type="PIRSF" id="PIRSF000699">
    <property type="entry name" value="PTS_IILac_III"/>
    <property type="match status" value="1"/>
</dbReference>
<dbReference type="EMBL" id="QRUP01000027">
    <property type="protein sequence ID" value="RGR68459.1"/>
    <property type="molecule type" value="Genomic_DNA"/>
</dbReference>
<evidence type="ECO:0000256" key="4">
    <source>
        <dbReference type="ARBA" id="ARBA00022683"/>
    </source>
</evidence>
<dbReference type="Gene3D" id="1.20.58.80">
    <property type="entry name" value="Phosphotransferase system, lactose/cellobiose-type IIA subunit"/>
    <property type="match status" value="1"/>
</dbReference>
<sequence>MENEMELTIMRLITAAGDARSLAMQAIRAARAGHLDEADALMIECDKKMVDAHQCQTGLIFAETNGSPVPITLLMVHAQDHVMNAMTVKDMAGEMIEMIRAATPAEKPWK</sequence>
<keyword evidence="9" id="KW-1185">Reference proteome</keyword>
<dbReference type="Pfam" id="PF02255">
    <property type="entry name" value="PTS_IIA"/>
    <property type="match status" value="1"/>
</dbReference>
<comment type="cofactor">
    <cofactor evidence="6">
        <name>Mg(2+)</name>
        <dbReference type="ChEBI" id="CHEBI:18420"/>
    </cofactor>
    <text evidence="6">Binds 1 Mg(2+) ion per trimer.</text>
</comment>
<reference evidence="8 9" key="1">
    <citation type="submission" date="2018-08" db="EMBL/GenBank/DDBJ databases">
        <title>A genome reference for cultivated species of the human gut microbiota.</title>
        <authorList>
            <person name="Zou Y."/>
            <person name="Xue W."/>
            <person name="Luo G."/>
        </authorList>
    </citation>
    <scope>NUCLEOTIDE SEQUENCE [LARGE SCALE GENOMIC DNA]</scope>
    <source>
        <strain evidence="8 9">AF24-29</strain>
    </source>
</reference>